<evidence type="ECO:0000256" key="10">
    <source>
        <dbReference type="ARBA" id="ARBA00023316"/>
    </source>
</evidence>
<evidence type="ECO:0000256" key="4">
    <source>
        <dbReference type="ARBA" id="ARBA00022475"/>
    </source>
</evidence>
<keyword evidence="5 11" id="KW-0812">Transmembrane</keyword>
<keyword evidence="8 11" id="KW-1133">Transmembrane helix</keyword>
<evidence type="ECO:0000256" key="11">
    <source>
        <dbReference type="SAM" id="Phobius"/>
    </source>
</evidence>
<feature type="domain" description="Penicillin-binding protein transpeptidase" evidence="12">
    <location>
        <begin position="367"/>
        <end position="679"/>
    </location>
</feature>
<dbReference type="Pfam" id="PF03717">
    <property type="entry name" value="PBP_dimer"/>
    <property type="match status" value="1"/>
</dbReference>
<evidence type="ECO:0000313" key="15">
    <source>
        <dbReference type="Proteomes" id="UP000030008"/>
    </source>
</evidence>
<keyword evidence="10" id="KW-0961">Cell wall biogenesis/degradation</keyword>
<dbReference type="Gene3D" id="3.90.1310.10">
    <property type="entry name" value="Penicillin-binding protein 2a (Domain 2)"/>
    <property type="match status" value="1"/>
</dbReference>
<comment type="subcellular location">
    <subcellularLocation>
        <location evidence="2">Cell membrane</location>
    </subcellularLocation>
    <subcellularLocation>
        <location evidence="1">Membrane</location>
        <topology evidence="1">Single-pass membrane protein</topology>
    </subcellularLocation>
</comment>
<dbReference type="InterPro" id="IPR036138">
    <property type="entry name" value="PBP_dimer_sf"/>
</dbReference>
<comment type="caution">
    <text evidence="14">The sequence shown here is derived from an EMBL/GenBank/DDBJ whole genome shotgun (WGS) entry which is preliminary data.</text>
</comment>
<dbReference type="InterPro" id="IPR012338">
    <property type="entry name" value="Beta-lactam/transpept-like"/>
</dbReference>
<accession>A0A099I8D4</accession>
<dbReference type="GO" id="GO:0071555">
    <property type="term" value="P:cell wall organization"/>
    <property type="evidence" value="ECO:0007669"/>
    <property type="project" value="UniProtKB-KW"/>
</dbReference>
<gene>
    <name evidence="14" type="ORF">CIAN88_07035</name>
</gene>
<dbReference type="GO" id="GO:0008658">
    <property type="term" value="F:penicillin binding"/>
    <property type="evidence" value="ECO:0007669"/>
    <property type="project" value="InterPro"/>
</dbReference>
<organism evidence="14 15">
    <name type="scientific">Clostridium innocuum</name>
    <dbReference type="NCBI Taxonomy" id="1522"/>
    <lineage>
        <taxon>Bacteria</taxon>
        <taxon>Bacillati</taxon>
        <taxon>Bacillota</taxon>
        <taxon>Clostridia</taxon>
        <taxon>Eubacteriales</taxon>
        <taxon>Clostridiaceae</taxon>
        <taxon>Clostridium</taxon>
    </lineage>
</organism>
<dbReference type="GO" id="GO:0071972">
    <property type="term" value="F:peptidoglycan L,D-transpeptidase activity"/>
    <property type="evidence" value="ECO:0007669"/>
    <property type="project" value="TreeGrafter"/>
</dbReference>
<evidence type="ECO:0000313" key="14">
    <source>
        <dbReference type="EMBL" id="KGJ53816.1"/>
    </source>
</evidence>
<evidence type="ECO:0000256" key="5">
    <source>
        <dbReference type="ARBA" id="ARBA00022692"/>
    </source>
</evidence>
<evidence type="ECO:0000259" key="13">
    <source>
        <dbReference type="Pfam" id="PF03717"/>
    </source>
</evidence>
<feature type="transmembrane region" description="Helical" evidence="11">
    <location>
        <begin position="35"/>
        <end position="55"/>
    </location>
</feature>
<proteinExistence type="inferred from homology"/>
<keyword evidence="7" id="KW-0573">Peptidoglycan synthesis</keyword>
<dbReference type="AlphaFoldDB" id="A0A099I8D4"/>
<comment type="similarity">
    <text evidence="3">Belongs to the transpeptidase family.</text>
</comment>
<dbReference type="InterPro" id="IPR050515">
    <property type="entry name" value="Beta-lactam/transpept"/>
</dbReference>
<evidence type="ECO:0000256" key="2">
    <source>
        <dbReference type="ARBA" id="ARBA00004236"/>
    </source>
</evidence>
<keyword evidence="9 11" id="KW-0472">Membrane</keyword>
<dbReference type="GO" id="GO:0008360">
    <property type="term" value="P:regulation of cell shape"/>
    <property type="evidence" value="ECO:0007669"/>
    <property type="project" value="UniProtKB-KW"/>
</dbReference>
<sequence length="690" mass="77372">MIRNPFRDLDQKKLSRSSDVLKTQNDYFKIVNRRIFIFGIIICLIFAVVSVRLVFLQIRNQEDYAAKLENYSSQKQTDSTARGEMVDRNGKVIAKTVSSHNIVYFPPKDTTSEEQWKLAQTFAKDFKVDHKGMTNSDYQDLYMFLHKDEKGNKDSGKNLLSEQEKETLTAEEQEKKIRSRITMKMVDELADDDIKDAFSVYLSMRKLPSNQNKVILEDVDSDSVAKLMENKDKYRGFDVNLGSWKREYPYKDTLRDVLGSITTSKQGVPSELRSYYEAMGYSLTDRVGQSGLEKQYEDLLSGTPRVSEISYDSDGTAIMNETSSGKNGYDLHLTIDVELQKKVDDILEDTLKKYAGTAGREKFKKAIVVLMNPQTGEIYAMSGKYLDEDGKIQNYSSGAYLDAFASGSVVKGATVYMMLDQGIQTRYSTEQDEQMKIAGTPFKQSFNTYGTVNSIRALAVSSNVYMFKSVIKLAGGNYVYNQPLGITNEMAQKTFKLMRNYYSMFGLGTKTGLDVPNEAQGFTGNTMNPGLLLDYSIGQYDNYTPIQLVQYAATIANGGKKVQPKLVNTATEVNTDYTVYENKTQVLSALPGSKEDLETIQMGFREVVAGEHAIDPIKSLDVQVAAKTGTAEVEDFTNASLVGYAPYDKEAKVAFACSVPESATNDQSVAGNLCAYNIMPEVLKEFFKKY</sequence>
<dbReference type="GO" id="GO:0009252">
    <property type="term" value="P:peptidoglycan biosynthetic process"/>
    <property type="evidence" value="ECO:0007669"/>
    <property type="project" value="UniProtKB-KW"/>
</dbReference>
<dbReference type="InterPro" id="IPR005311">
    <property type="entry name" value="PBP_dimer"/>
</dbReference>
<dbReference type="Proteomes" id="UP000030008">
    <property type="component" value="Unassembled WGS sequence"/>
</dbReference>
<dbReference type="Pfam" id="PF00905">
    <property type="entry name" value="Transpeptidase"/>
    <property type="match status" value="1"/>
</dbReference>
<evidence type="ECO:0000256" key="3">
    <source>
        <dbReference type="ARBA" id="ARBA00007171"/>
    </source>
</evidence>
<dbReference type="PANTHER" id="PTHR30627:SF2">
    <property type="entry name" value="PEPTIDOGLYCAN D,D-TRANSPEPTIDASE MRDA"/>
    <property type="match status" value="1"/>
</dbReference>
<dbReference type="GO" id="GO:0005886">
    <property type="term" value="C:plasma membrane"/>
    <property type="evidence" value="ECO:0007669"/>
    <property type="project" value="UniProtKB-SubCell"/>
</dbReference>
<keyword evidence="6" id="KW-0133">Cell shape</keyword>
<evidence type="ECO:0000256" key="7">
    <source>
        <dbReference type="ARBA" id="ARBA00022984"/>
    </source>
</evidence>
<dbReference type="InterPro" id="IPR001460">
    <property type="entry name" value="PCN-bd_Tpept"/>
</dbReference>
<reference evidence="14 15" key="1">
    <citation type="submission" date="2014-08" db="EMBL/GenBank/DDBJ databases">
        <title>Clostridium innocuum, an unnegligible vancomycin-resistant pathogen causing extra-intestinal infections.</title>
        <authorList>
            <person name="Feng Y."/>
            <person name="Chiu C.-H."/>
        </authorList>
    </citation>
    <scope>NUCLEOTIDE SEQUENCE [LARGE SCALE GENOMIC DNA]</scope>
    <source>
        <strain evidence="14 15">AN88</strain>
    </source>
</reference>
<keyword evidence="4" id="KW-1003">Cell membrane</keyword>
<name>A0A099I8D4_CLOIN</name>
<dbReference type="Gene3D" id="3.40.710.10">
    <property type="entry name" value="DD-peptidase/beta-lactamase superfamily"/>
    <property type="match status" value="1"/>
</dbReference>
<protein>
    <submittedName>
        <fullName evidence="14">Penicillin-binding protein</fullName>
    </submittedName>
</protein>
<evidence type="ECO:0000256" key="6">
    <source>
        <dbReference type="ARBA" id="ARBA00022960"/>
    </source>
</evidence>
<dbReference type="SUPFAM" id="SSF56519">
    <property type="entry name" value="Penicillin binding protein dimerisation domain"/>
    <property type="match status" value="1"/>
</dbReference>
<evidence type="ECO:0000256" key="8">
    <source>
        <dbReference type="ARBA" id="ARBA00022989"/>
    </source>
</evidence>
<dbReference type="EMBL" id="JQIF01000032">
    <property type="protein sequence ID" value="KGJ53816.1"/>
    <property type="molecule type" value="Genomic_DNA"/>
</dbReference>
<evidence type="ECO:0000256" key="9">
    <source>
        <dbReference type="ARBA" id="ARBA00023136"/>
    </source>
</evidence>
<dbReference type="SUPFAM" id="SSF56601">
    <property type="entry name" value="beta-lactamase/transpeptidase-like"/>
    <property type="match status" value="1"/>
</dbReference>
<evidence type="ECO:0000256" key="1">
    <source>
        <dbReference type="ARBA" id="ARBA00004167"/>
    </source>
</evidence>
<dbReference type="PANTHER" id="PTHR30627">
    <property type="entry name" value="PEPTIDOGLYCAN D,D-TRANSPEPTIDASE"/>
    <property type="match status" value="1"/>
</dbReference>
<dbReference type="RefSeq" id="WP_044904750.1">
    <property type="nucleotide sequence ID" value="NZ_JQIF01000032.1"/>
</dbReference>
<dbReference type="Gene3D" id="1.10.10.1230">
    <property type="entry name" value="Penicillin-binding protein, N-terminal non-catalytic domain, head sub-domain"/>
    <property type="match status" value="1"/>
</dbReference>
<feature type="domain" description="Penicillin-binding protein dimerisation" evidence="13">
    <location>
        <begin position="80"/>
        <end position="320"/>
    </location>
</feature>
<evidence type="ECO:0000259" key="12">
    <source>
        <dbReference type="Pfam" id="PF00905"/>
    </source>
</evidence>